<protein>
    <submittedName>
        <fullName evidence="2">Uncharacterized protein</fullName>
    </submittedName>
</protein>
<gene>
    <name evidence="2" type="ORF">UFOVP650_89</name>
</gene>
<dbReference type="EMBL" id="LR796623">
    <property type="protein sequence ID" value="CAB4155156.1"/>
    <property type="molecule type" value="Genomic_DNA"/>
</dbReference>
<organism evidence="2">
    <name type="scientific">uncultured Caudovirales phage</name>
    <dbReference type="NCBI Taxonomy" id="2100421"/>
    <lineage>
        <taxon>Viruses</taxon>
        <taxon>Duplodnaviria</taxon>
        <taxon>Heunggongvirae</taxon>
        <taxon>Uroviricota</taxon>
        <taxon>Caudoviricetes</taxon>
        <taxon>Peduoviridae</taxon>
        <taxon>Maltschvirus</taxon>
        <taxon>Maltschvirus maltsch</taxon>
    </lineage>
</organism>
<reference evidence="2" key="1">
    <citation type="submission" date="2020-04" db="EMBL/GenBank/DDBJ databases">
        <authorList>
            <person name="Chiriac C."/>
            <person name="Salcher M."/>
            <person name="Ghai R."/>
            <person name="Kavagutti S V."/>
        </authorList>
    </citation>
    <scope>NUCLEOTIDE SEQUENCE</scope>
</reference>
<name>A0A6J5NAW3_9CAUD</name>
<proteinExistence type="predicted"/>
<sequence length="192" mass="22113">MTLAGAPMPPEAMLRNALDVVANLEAWKPRQFPERPELLTYDDNQLVESYNRWQYATQLGKGEREQLHYLATWTKAVYHVESHNTGLLMSLAHALHQLELSQEHYSEGKGLRSFLREFYGVALPDPVPSSRVWAERWASHSALNRRMFPMHLRRMTKPPVGQGGKRSGMVETEESPQRYIPFDEGNADEPHF</sequence>
<evidence type="ECO:0000313" key="2">
    <source>
        <dbReference type="EMBL" id="CAB4155156.1"/>
    </source>
</evidence>
<evidence type="ECO:0000256" key="1">
    <source>
        <dbReference type="SAM" id="MobiDB-lite"/>
    </source>
</evidence>
<feature type="region of interest" description="Disordered" evidence="1">
    <location>
        <begin position="155"/>
        <end position="192"/>
    </location>
</feature>
<accession>A0A6J5NAW3</accession>